<keyword evidence="2" id="KW-0347">Helicase</keyword>
<dbReference type="EMBL" id="LN714484">
    <property type="protein sequence ID" value="CEL68611.1"/>
    <property type="molecule type" value="Genomic_DNA"/>
</dbReference>
<dbReference type="Gene3D" id="3.30.200.20">
    <property type="entry name" value="Phosphorylase Kinase, domain 1"/>
    <property type="match status" value="1"/>
</dbReference>
<name>F0VCH5_NEOCL</name>
<dbReference type="eggNOG" id="ENOG502QYMZ">
    <property type="taxonomic scope" value="Eukaryota"/>
</dbReference>
<gene>
    <name evidence="3" type="ORF">BN1204_043630</name>
    <name evidence="2" type="ORF">NCLIV_043630</name>
</gene>
<keyword evidence="2" id="KW-0378">Hydrolase</keyword>
<accession>F0VCH5</accession>
<evidence type="ECO:0000313" key="3">
    <source>
        <dbReference type="EMBL" id="CEL68611.1"/>
    </source>
</evidence>
<keyword evidence="2" id="KW-0067">ATP-binding</keyword>
<dbReference type="OrthoDB" id="332986at2759"/>
<sequence>MTPLGPKIRHVLGYPFRKIVRTLRAAGASVGRKVTSWTSGFIWKRRWTALVAETVAQMKKERKQEKEERQGCAAVAPFVTNPHALPTSLGALSAEMLDALTGLFPPQQPVEMKSKVTGSSITVRFLETVGVSSYGSVLIRCQSSAEAEECSLEAFPVTNPSLRSSATVRRQYLRAMKQLKTASGPSQVGIPRDLLVLKSARGSWCPQRPRDAFAFPNVFFKRSLQAEKLREVLTHMAAATDPGGQRTAHDARVSLTKQVHKGVSLASPTLCRHGNINIDSIFVTVDGIVHLQPPVAECPSPEQSSVAADRHESTAEAAAEETDQDREILAPAEEPISDDLALAIVFTHIWCPLRNFEDVAYELTLLNRFEREVPEEFFERCASPPDAIEVLIAMLAL</sequence>
<reference evidence="2" key="1">
    <citation type="submission" date="2011-02" db="EMBL/GenBank/DDBJ databases">
        <authorList>
            <person name="Aslett M."/>
        </authorList>
    </citation>
    <scope>NUCLEOTIDE SEQUENCE</scope>
    <source>
        <strain evidence="2">Liverpool</strain>
    </source>
</reference>
<dbReference type="OMA" id="IVFTHIW"/>
<reference evidence="4" key="3">
    <citation type="journal article" date="2012" name="PLoS Pathog.">
        <title>Comparative genomics of the apicomplexan parasites Toxoplasma gondii and Neospora caninum: Coccidia differing in host range and transmission strategy.</title>
        <authorList>
            <person name="Reid A.J."/>
            <person name="Vermont S.J."/>
            <person name="Cotton J.A."/>
            <person name="Harris D."/>
            <person name="Hill-Cawthorne G.A."/>
            <person name="Konen-Waisman S."/>
            <person name="Latham S.M."/>
            <person name="Mourier T."/>
            <person name="Norton R."/>
            <person name="Quail M.A."/>
            <person name="Sanders M."/>
            <person name="Shanmugam D."/>
            <person name="Sohal A."/>
            <person name="Wasmuth J.D."/>
            <person name="Brunk B."/>
            <person name="Grigg M.E."/>
            <person name="Howard J.C."/>
            <person name="Parkinson J."/>
            <person name="Roos D.S."/>
            <person name="Trees A.J."/>
            <person name="Berriman M."/>
            <person name="Pain A."/>
            <person name="Wastling J.M."/>
        </authorList>
    </citation>
    <scope>NUCLEOTIDE SEQUENCE [LARGE SCALE GENOMIC DNA]</scope>
    <source>
        <strain evidence="4">Liverpool</strain>
    </source>
</reference>
<reference evidence="2" key="2">
    <citation type="submission" date="2011-03" db="EMBL/GenBank/DDBJ databases">
        <title>Comparative genomics and transcriptomics of Neospora caninum and Toxoplasma gondii.</title>
        <authorList>
            <person name="Reid A.J."/>
            <person name="Sohal A."/>
            <person name="Harris D."/>
            <person name="Quail M."/>
            <person name="Sanders M."/>
            <person name="Berriman M."/>
            <person name="Wastling J.M."/>
            <person name="Pain A."/>
        </authorList>
    </citation>
    <scope>NUCLEOTIDE SEQUENCE</scope>
    <source>
        <strain evidence="2">Liverpool</strain>
    </source>
</reference>
<evidence type="ECO:0000313" key="4">
    <source>
        <dbReference type="Proteomes" id="UP000007494"/>
    </source>
</evidence>
<proteinExistence type="predicted"/>
<evidence type="ECO:0000313" key="2">
    <source>
        <dbReference type="EMBL" id="CBZ51297.1"/>
    </source>
</evidence>
<keyword evidence="2" id="KW-0547">Nucleotide-binding</keyword>
<dbReference type="RefSeq" id="XP_003881330.1">
    <property type="nucleotide sequence ID" value="XM_003881281.1"/>
</dbReference>
<feature type="region of interest" description="Disordered" evidence="1">
    <location>
        <begin position="299"/>
        <end position="327"/>
    </location>
</feature>
<keyword evidence="4" id="KW-1185">Reference proteome</keyword>
<dbReference type="Proteomes" id="UP000007494">
    <property type="component" value="Chromosome IX"/>
</dbReference>
<dbReference type="Gene3D" id="1.10.510.10">
    <property type="entry name" value="Transferase(Phosphotransferase) domain 1"/>
    <property type="match status" value="1"/>
</dbReference>
<protein>
    <submittedName>
        <fullName evidence="2">Putative RNA helicase-1</fullName>
    </submittedName>
    <submittedName>
        <fullName evidence="3">RNA helicase-1, putative</fullName>
    </submittedName>
</protein>
<organism evidence="2 4">
    <name type="scientific">Neospora caninum (strain Liverpool)</name>
    <dbReference type="NCBI Taxonomy" id="572307"/>
    <lineage>
        <taxon>Eukaryota</taxon>
        <taxon>Sar</taxon>
        <taxon>Alveolata</taxon>
        <taxon>Apicomplexa</taxon>
        <taxon>Conoidasida</taxon>
        <taxon>Coccidia</taxon>
        <taxon>Eucoccidiorida</taxon>
        <taxon>Eimeriorina</taxon>
        <taxon>Sarcocystidae</taxon>
        <taxon>Neospora</taxon>
    </lineage>
</organism>
<dbReference type="GO" id="GO:0004386">
    <property type="term" value="F:helicase activity"/>
    <property type="evidence" value="ECO:0007669"/>
    <property type="project" value="UniProtKB-KW"/>
</dbReference>
<dbReference type="AlphaFoldDB" id="F0VCH5"/>
<dbReference type="GeneID" id="13440282"/>
<evidence type="ECO:0000256" key="1">
    <source>
        <dbReference type="SAM" id="MobiDB-lite"/>
    </source>
</evidence>
<dbReference type="VEuPathDB" id="ToxoDB:NCLIV_043630"/>
<reference evidence="3" key="4">
    <citation type="journal article" date="2015" name="PLoS ONE">
        <title>Comprehensive Evaluation of Toxoplasma gondii VEG and Neospora caninum LIV Genomes with Tachyzoite Stage Transcriptome and Proteome Defines Novel Transcript Features.</title>
        <authorList>
            <person name="Ramaprasad A."/>
            <person name="Mourier T."/>
            <person name="Naeem R."/>
            <person name="Malas T.B."/>
            <person name="Moussa E."/>
            <person name="Panigrahi A."/>
            <person name="Vermont S.J."/>
            <person name="Otto T.D."/>
            <person name="Wastling J."/>
            <person name="Pain A."/>
        </authorList>
    </citation>
    <scope>NUCLEOTIDE SEQUENCE</scope>
    <source>
        <strain evidence="3">Liverpool</strain>
    </source>
</reference>
<dbReference type="EMBL" id="FR823385">
    <property type="protein sequence ID" value="CBZ51297.1"/>
    <property type="molecule type" value="Genomic_DNA"/>
</dbReference>
<dbReference type="InParanoid" id="F0VCH5"/>